<keyword evidence="1" id="KW-0805">Transcription regulation</keyword>
<feature type="DNA-binding region" description="H-T-H motif" evidence="4">
    <location>
        <begin position="54"/>
        <end position="73"/>
    </location>
</feature>
<evidence type="ECO:0000256" key="4">
    <source>
        <dbReference type="PROSITE-ProRule" id="PRU00335"/>
    </source>
</evidence>
<feature type="region of interest" description="Disordered" evidence="5">
    <location>
        <begin position="1"/>
        <end position="30"/>
    </location>
</feature>
<dbReference type="SUPFAM" id="SSF46689">
    <property type="entry name" value="Homeodomain-like"/>
    <property type="match status" value="1"/>
</dbReference>
<evidence type="ECO:0000256" key="1">
    <source>
        <dbReference type="ARBA" id="ARBA00023015"/>
    </source>
</evidence>
<proteinExistence type="predicted"/>
<reference evidence="7 8" key="1">
    <citation type="submission" date="2020-03" db="EMBL/GenBank/DDBJ databases">
        <title>WGS of actinomycetes isolated from Thailand.</title>
        <authorList>
            <person name="Thawai C."/>
        </authorList>
    </citation>
    <scope>NUCLEOTIDE SEQUENCE [LARGE SCALE GENOMIC DNA]</scope>
    <source>
        <strain evidence="7 8">PRB2-1</strain>
    </source>
</reference>
<keyword evidence="8" id="KW-1185">Reference proteome</keyword>
<feature type="region of interest" description="Disordered" evidence="5">
    <location>
        <begin position="250"/>
        <end position="289"/>
    </location>
</feature>
<organism evidence="7 8">
    <name type="scientific">Actinacidiphila epipremni</name>
    <dbReference type="NCBI Taxonomy" id="2053013"/>
    <lineage>
        <taxon>Bacteria</taxon>
        <taxon>Bacillati</taxon>
        <taxon>Actinomycetota</taxon>
        <taxon>Actinomycetes</taxon>
        <taxon>Kitasatosporales</taxon>
        <taxon>Streptomycetaceae</taxon>
        <taxon>Actinacidiphila</taxon>
    </lineage>
</organism>
<dbReference type="Gene3D" id="1.10.357.10">
    <property type="entry name" value="Tetracycline Repressor, domain 2"/>
    <property type="match status" value="1"/>
</dbReference>
<dbReference type="InterPro" id="IPR009057">
    <property type="entry name" value="Homeodomain-like_sf"/>
</dbReference>
<gene>
    <name evidence="7" type="ORF">HCN08_13270</name>
</gene>
<dbReference type="Pfam" id="PF00440">
    <property type="entry name" value="TetR_N"/>
    <property type="match status" value="1"/>
</dbReference>
<dbReference type="Proteomes" id="UP000734511">
    <property type="component" value="Unassembled WGS sequence"/>
</dbReference>
<dbReference type="InterPro" id="IPR001647">
    <property type="entry name" value="HTH_TetR"/>
</dbReference>
<keyword evidence="3" id="KW-0804">Transcription</keyword>
<dbReference type="InterPro" id="IPR036271">
    <property type="entry name" value="Tet_transcr_reg_TetR-rel_C_sf"/>
</dbReference>
<feature type="domain" description="HTH tetR-type" evidence="6">
    <location>
        <begin position="32"/>
        <end position="91"/>
    </location>
</feature>
<evidence type="ECO:0000256" key="2">
    <source>
        <dbReference type="ARBA" id="ARBA00023125"/>
    </source>
</evidence>
<accession>A0ABX0ZS52</accession>
<feature type="compositionally biased region" description="Low complexity" evidence="5">
    <location>
        <begin position="257"/>
        <end position="289"/>
    </location>
</feature>
<keyword evidence="2 4" id="KW-0238">DNA-binding</keyword>
<dbReference type="PROSITE" id="PS50977">
    <property type="entry name" value="HTH_TETR_2"/>
    <property type="match status" value="1"/>
</dbReference>
<dbReference type="PRINTS" id="PR00455">
    <property type="entry name" value="HTHTETR"/>
</dbReference>
<dbReference type="PANTHER" id="PTHR30055:SF234">
    <property type="entry name" value="HTH-TYPE TRANSCRIPTIONAL REGULATOR BETI"/>
    <property type="match status" value="1"/>
</dbReference>
<dbReference type="InterPro" id="IPR049445">
    <property type="entry name" value="TetR_SbtR-like_C"/>
</dbReference>
<dbReference type="SUPFAM" id="SSF48498">
    <property type="entry name" value="Tetracyclin repressor-like, C-terminal domain"/>
    <property type="match status" value="1"/>
</dbReference>
<sequence>MTAKTVPSSGGSSTGTSGGTGSTRTGDRADARRNRAKVLAAAGDAFAAGGLDVPLGEIARRAGVGAGTVYRHFPSKQALLEAVFAQHLSDLAASGERRMARSEPADAFYGFVRDVVEKSHRRGAVCDLVAADASWPRPVLTASLLRFRQVLTALLHAAQRAGGVRADIGPDDVVSLTVGCAAVLTARRDRPAGLRLVQLTLDGLRPPGSVTKDPGLRDTAARCEECGAALTAHPTGRPPRFCGATCRQRAHRRRAAPHGTAPAGEFADAPQPASAAGPSPRSRPSSSRA</sequence>
<evidence type="ECO:0000259" key="6">
    <source>
        <dbReference type="PROSITE" id="PS50977"/>
    </source>
</evidence>
<evidence type="ECO:0000256" key="3">
    <source>
        <dbReference type="ARBA" id="ARBA00023163"/>
    </source>
</evidence>
<evidence type="ECO:0000313" key="8">
    <source>
        <dbReference type="Proteomes" id="UP000734511"/>
    </source>
</evidence>
<feature type="compositionally biased region" description="Gly residues" evidence="5">
    <location>
        <begin position="12"/>
        <end position="21"/>
    </location>
</feature>
<name>A0ABX0ZS52_9ACTN</name>
<dbReference type="PANTHER" id="PTHR30055">
    <property type="entry name" value="HTH-TYPE TRANSCRIPTIONAL REGULATOR RUTR"/>
    <property type="match status" value="1"/>
</dbReference>
<comment type="caution">
    <text evidence="7">The sequence shown here is derived from an EMBL/GenBank/DDBJ whole genome shotgun (WGS) entry which is preliminary data.</text>
</comment>
<protein>
    <submittedName>
        <fullName evidence="7">TetR/AcrR family transcriptional regulator</fullName>
    </submittedName>
</protein>
<evidence type="ECO:0000313" key="7">
    <source>
        <dbReference type="EMBL" id="NJP44363.1"/>
    </source>
</evidence>
<dbReference type="EMBL" id="JAATEJ010000008">
    <property type="protein sequence ID" value="NJP44363.1"/>
    <property type="molecule type" value="Genomic_DNA"/>
</dbReference>
<evidence type="ECO:0000256" key="5">
    <source>
        <dbReference type="SAM" id="MobiDB-lite"/>
    </source>
</evidence>
<dbReference type="InterPro" id="IPR050109">
    <property type="entry name" value="HTH-type_TetR-like_transc_reg"/>
</dbReference>
<dbReference type="Pfam" id="PF21597">
    <property type="entry name" value="TetR_C_43"/>
    <property type="match status" value="1"/>
</dbReference>